<feature type="signal peptide" evidence="7">
    <location>
        <begin position="1"/>
        <end position="22"/>
    </location>
</feature>
<dbReference type="Pfam" id="PF02608">
    <property type="entry name" value="Bmp"/>
    <property type="match status" value="1"/>
</dbReference>
<dbReference type="PANTHER" id="PTHR34296">
    <property type="entry name" value="TRANSCRIPTIONAL ACTIVATOR PROTEIN MED"/>
    <property type="match status" value="1"/>
</dbReference>
<evidence type="ECO:0000256" key="6">
    <source>
        <dbReference type="ARBA" id="ARBA00023288"/>
    </source>
</evidence>
<evidence type="ECO:0000256" key="7">
    <source>
        <dbReference type="SAM" id="SignalP"/>
    </source>
</evidence>
<accession>A0ABY6P192</accession>
<dbReference type="SUPFAM" id="SSF53822">
    <property type="entry name" value="Periplasmic binding protein-like I"/>
    <property type="match status" value="1"/>
</dbReference>
<comment type="similarity">
    <text evidence="2">Belongs to the BMP lipoprotein family.</text>
</comment>
<dbReference type="RefSeq" id="WP_265383529.1">
    <property type="nucleotide sequence ID" value="NZ_CP110615.1"/>
</dbReference>
<proteinExistence type="inferred from homology"/>
<evidence type="ECO:0000259" key="8">
    <source>
        <dbReference type="Pfam" id="PF02608"/>
    </source>
</evidence>
<dbReference type="InterPro" id="IPR050957">
    <property type="entry name" value="BMP_lipoprotein"/>
</dbReference>
<dbReference type="Proteomes" id="UP001164965">
    <property type="component" value="Chromosome"/>
</dbReference>
<protein>
    <submittedName>
        <fullName evidence="9">BMP family ABC transporter substrate-binding protein</fullName>
    </submittedName>
</protein>
<organism evidence="9 10">
    <name type="scientific">Rhodococcus antarcticus</name>
    <dbReference type="NCBI Taxonomy" id="2987751"/>
    <lineage>
        <taxon>Bacteria</taxon>
        <taxon>Bacillati</taxon>
        <taxon>Actinomycetota</taxon>
        <taxon>Actinomycetes</taxon>
        <taxon>Mycobacteriales</taxon>
        <taxon>Nocardiaceae</taxon>
        <taxon>Rhodococcus</taxon>
    </lineage>
</organism>
<dbReference type="PANTHER" id="PTHR34296:SF2">
    <property type="entry name" value="ABC TRANSPORTER GUANOSINE-BINDING PROTEIN NUPN"/>
    <property type="match status" value="1"/>
</dbReference>
<evidence type="ECO:0000313" key="9">
    <source>
        <dbReference type="EMBL" id="UZJ25424.1"/>
    </source>
</evidence>
<dbReference type="Gene3D" id="3.40.50.2300">
    <property type="match status" value="2"/>
</dbReference>
<sequence length="354" mass="35086">MKRVRATALVAGLAAAAMVLTACGGGSSTAGGSNTSGSSTAGASGGIAVGLAYDIGGRGDKSFNDSAAKGLDKAKSELGVTVQESEAQPNETDADKEERLRTLADGGAKAVVAVGFAYSGPLAKVAKDYPDVKFAIVDDAAATGDNITNIVFAENESSFLVGAAAALKTKSGTVGFIGGVQTPLIEKFQAGYAAGAQAAKPGTKVLVQYLTQAPDFTGFNDPAKGETAAGGLLDQGADVVYQAAGGSGSGVFKAVAAKPGSLAIGVDSDQYVSADPSVQGIILTSALKNVDVGVFDFIKAVGDGSVKPGSTLYDLKNDGVGYATSGSLIGDISPQLDGYKAKIVDGSIKVPTAP</sequence>
<evidence type="ECO:0000313" key="10">
    <source>
        <dbReference type="Proteomes" id="UP001164965"/>
    </source>
</evidence>
<comment type="subcellular location">
    <subcellularLocation>
        <location evidence="1">Cell membrane</location>
        <topology evidence="1">Lipid-anchor</topology>
    </subcellularLocation>
</comment>
<evidence type="ECO:0000256" key="5">
    <source>
        <dbReference type="ARBA" id="ARBA00023136"/>
    </source>
</evidence>
<evidence type="ECO:0000256" key="2">
    <source>
        <dbReference type="ARBA" id="ARBA00008610"/>
    </source>
</evidence>
<reference evidence="9" key="1">
    <citation type="submission" date="2022-10" db="EMBL/GenBank/DDBJ databases">
        <title>Rhodococcus sp.75.</title>
        <authorList>
            <person name="Sun M."/>
        </authorList>
    </citation>
    <scope>NUCLEOTIDE SEQUENCE</scope>
    <source>
        <strain evidence="9">75</strain>
    </source>
</reference>
<evidence type="ECO:0000256" key="4">
    <source>
        <dbReference type="ARBA" id="ARBA00022729"/>
    </source>
</evidence>
<gene>
    <name evidence="9" type="ORF">RHODO2019_02800</name>
</gene>
<keyword evidence="5" id="KW-0472">Membrane</keyword>
<keyword evidence="3" id="KW-1003">Cell membrane</keyword>
<evidence type="ECO:0000256" key="3">
    <source>
        <dbReference type="ARBA" id="ARBA00022475"/>
    </source>
</evidence>
<dbReference type="EMBL" id="CP110615">
    <property type="protein sequence ID" value="UZJ25424.1"/>
    <property type="molecule type" value="Genomic_DNA"/>
</dbReference>
<feature type="domain" description="ABC transporter substrate-binding protein PnrA-like" evidence="8">
    <location>
        <begin position="54"/>
        <end position="351"/>
    </location>
</feature>
<keyword evidence="6" id="KW-0449">Lipoprotein</keyword>
<dbReference type="PROSITE" id="PS51257">
    <property type="entry name" value="PROKAR_LIPOPROTEIN"/>
    <property type="match status" value="1"/>
</dbReference>
<dbReference type="InterPro" id="IPR028082">
    <property type="entry name" value="Peripla_BP_I"/>
</dbReference>
<keyword evidence="10" id="KW-1185">Reference proteome</keyword>
<evidence type="ECO:0000256" key="1">
    <source>
        <dbReference type="ARBA" id="ARBA00004193"/>
    </source>
</evidence>
<dbReference type="CDD" id="cd06354">
    <property type="entry name" value="PBP1_PrnA-like"/>
    <property type="match status" value="1"/>
</dbReference>
<feature type="chain" id="PRO_5046015309" evidence="7">
    <location>
        <begin position="23"/>
        <end position="354"/>
    </location>
</feature>
<keyword evidence="4 7" id="KW-0732">Signal</keyword>
<dbReference type="InterPro" id="IPR003760">
    <property type="entry name" value="PnrA-like"/>
</dbReference>
<name>A0ABY6P192_9NOCA</name>